<evidence type="ECO:0000313" key="1">
    <source>
        <dbReference type="EnsemblPlants" id="ONIVA05G21100.4"/>
    </source>
</evidence>
<dbReference type="EnsemblPlants" id="ONIVA05G21100.4">
    <property type="protein sequence ID" value="ONIVA05G21100.4"/>
    <property type="gene ID" value="ONIVA05G21100"/>
</dbReference>
<accession>A0A1Y8Z4S6</accession>
<evidence type="ECO:0000313" key="2">
    <source>
        <dbReference type="Proteomes" id="UP000006591"/>
    </source>
</evidence>
<keyword evidence="2" id="KW-1185">Reference proteome</keyword>
<reference evidence="1" key="2">
    <citation type="submission" date="2018-04" db="EMBL/GenBank/DDBJ databases">
        <title>OnivRS2 (Oryza nivara Reference Sequence Version 2).</title>
        <authorList>
            <person name="Zhang J."/>
            <person name="Kudrna D."/>
            <person name="Lee S."/>
            <person name="Talag J."/>
            <person name="Rajasekar S."/>
            <person name="Welchert J."/>
            <person name="Hsing Y.-I."/>
            <person name="Wing R.A."/>
        </authorList>
    </citation>
    <scope>NUCLEOTIDE SEQUENCE [LARGE SCALE GENOMIC DNA]</scope>
    <source>
        <strain evidence="1">SL10</strain>
    </source>
</reference>
<reference evidence="1" key="1">
    <citation type="submission" date="2017-06" db="UniProtKB">
        <authorList>
            <consortium name="EnsemblPlants"/>
        </authorList>
    </citation>
    <scope>IDENTIFICATION</scope>
    <source>
        <strain evidence="1">SL10</strain>
    </source>
</reference>
<sequence>MLVISNS</sequence>
<proteinExistence type="predicted"/>
<protein>
    <submittedName>
        <fullName evidence="1">Uncharacterized protein</fullName>
    </submittedName>
</protein>
<organism evidence="1">
    <name type="scientific">Oryza nivara</name>
    <name type="common">Indian wild rice</name>
    <name type="synonym">Oryza sativa f. spontanea</name>
    <dbReference type="NCBI Taxonomy" id="4536"/>
    <lineage>
        <taxon>Eukaryota</taxon>
        <taxon>Viridiplantae</taxon>
        <taxon>Streptophyta</taxon>
        <taxon>Embryophyta</taxon>
        <taxon>Tracheophyta</taxon>
        <taxon>Spermatophyta</taxon>
        <taxon>Magnoliopsida</taxon>
        <taxon>Liliopsida</taxon>
        <taxon>Poales</taxon>
        <taxon>Poaceae</taxon>
        <taxon>BOP clade</taxon>
        <taxon>Oryzoideae</taxon>
        <taxon>Oryzeae</taxon>
        <taxon>Oryzinae</taxon>
        <taxon>Oryza</taxon>
    </lineage>
</organism>
<name>A0A1Y8Z4S6_ORYNI</name>
<dbReference type="EnsemblPlants" id="ONIVA05G21100.2">
    <property type="protein sequence ID" value="ONIVA05G21100.2"/>
    <property type="gene ID" value="ONIVA05G21100"/>
</dbReference>
<dbReference type="Proteomes" id="UP000006591">
    <property type="component" value="Chromosome 5"/>
</dbReference>
<dbReference type="Gramene" id="ONIVA05G21100.4">
    <property type="protein sequence ID" value="ONIVA05G21100.4"/>
    <property type="gene ID" value="ONIVA05G21100"/>
</dbReference>
<dbReference type="Gramene" id="ONIVA05G21100.2">
    <property type="protein sequence ID" value="ONIVA05G21100.2"/>
    <property type="gene ID" value="ONIVA05G21100"/>
</dbReference>